<gene>
    <name evidence="2" type="ORF">BECKTC1821F_GA0114240_101619</name>
</gene>
<proteinExistence type="predicted"/>
<name>A0A450ZTZ4_9GAMM</name>
<accession>A0A450ZTZ4</accession>
<reference evidence="2" key="1">
    <citation type="submission" date="2019-02" db="EMBL/GenBank/DDBJ databases">
        <authorList>
            <person name="Gruber-Vodicka R. H."/>
            <person name="Seah K. B. B."/>
        </authorList>
    </citation>
    <scope>NUCLEOTIDE SEQUENCE</scope>
    <source>
        <strain evidence="2">BECK_BZ126</strain>
    </source>
</reference>
<feature type="transmembrane region" description="Helical" evidence="1">
    <location>
        <begin position="493"/>
        <end position="512"/>
    </location>
</feature>
<sequence length="768" mass="84379">MPKSTKHTILGVIPNNPAFARWLRLLNRRINKKVDGIEHKVDMVEEKIDGLTSYPEKKIDAVSDKVGVVGSAIGKKVDAVNRKVHEVGCKVEKKIDVVDEKIGAVCDKVDVIGGVSVEKIDVIGDKVDEIGHATENKIDAVCDKVDVVGGVVVEKIDAARDTVDAVDEKIDAVGDRIVKKADAVSDRIVGKVDAVGDRIVEKVDAVGGVREKKIDVVGDAVGAVDEKIGKVGEKVDAIGGKVNEIPSLLAGVIRQIEKRDWTLARQLRFSNTRIAKKVDALDSKVGGKVDALGDKVEAIGGSTMERIDAVGDAIGVADKKIDVVGRKINATGDRVLARVGTVENKVDTVLSCINARSESHCGFWSNGWRKICRLLLWLALVFGLTIALLVAAFLIGVNTNKELDNEAFSFTSAEKLCVAAGAFSFGSIPLLSGYFEECRETLDNRFTVIPKEGSYLETIALKENTRSEKDAFAKERKPQENSSTTKHTMLMEIILGYGIVFILTAILTSSSLAKMLVWDSCSKFGLVSGTLAYILAMLGFSFYAANYVAEYTSTIIKEESCPTQPCQQLGPYVLHMKNMPNYETGEYLLSERFEGKPNGLRGRLDKLAGEIKNDVESMEGDKPNALIIEGHTDGSLVWDKDRKASASKDIDKELQTWATTSEKKDIAALEKEKILYRSNIELGYLRAFFVRRYLLQRKLLPDIEYYLLASFSCARPSKFPEDSKNLFERCPKKGDDRSKNRKVVLRPVRIEPGKADHIAIPIIKQTSE</sequence>
<dbReference type="AlphaFoldDB" id="A0A450ZTZ4"/>
<dbReference type="InterPro" id="IPR036737">
    <property type="entry name" value="OmpA-like_sf"/>
</dbReference>
<feature type="transmembrane region" description="Helical" evidence="1">
    <location>
        <begin position="524"/>
        <end position="545"/>
    </location>
</feature>
<keyword evidence="1" id="KW-0472">Membrane</keyword>
<keyword evidence="1" id="KW-0812">Transmembrane</keyword>
<evidence type="ECO:0000256" key="1">
    <source>
        <dbReference type="SAM" id="Phobius"/>
    </source>
</evidence>
<feature type="transmembrane region" description="Helical" evidence="1">
    <location>
        <begin position="374"/>
        <end position="395"/>
    </location>
</feature>
<protein>
    <submittedName>
        <fullName evidence="2">Uncharacterized protein</fullName>
    </submittedName>
</protein>
<evidence type="ECO:0000313" key="2">
    <source>
        <dbReference type="EMBL" id="VFK57269.1"/>
    </source>
</evidence>
<dbReference type="EMBL" id="CAADFW010000016">
    <property type="protein sequence ID" value="VFK57269.1"/>
    <property type="molecule type" value="Genomic_DNA"/>
</dbReference>
<organism evidence="2">
    <name type="scientific">Candidatus Kentrum sp. TC</name>
    <dbReference type="NCBI Taxonomy" id="2126339"/>
    <lineage>
        <taxon>Bacteria</taxon>
        <taxon>Pseudomonadati</taxon>
        <taxon>Pseudomonadota</taxon>
        <taxon>Gammaproteobacteria</taxon>
        <taxon>Candidatus Kentrum</taxon>
    </lineage>
</organism>
<feature type="transmembrane region" description="Helical" evidence="1">
    <location>
        <begin position="416"/>
        <end position="435"/>
    </location>
</feature>
<dbReference type="Gene3D" id="1.20.120.20">
    <property type="entry name" value="Apolipoprotein"/>
    <property type="match status" value="1"/>
</dbReference>
<keyword evidence="1" id="KW-1133">Transmembrane helix</keyword>
<dbReference type="Gene3D" id="3.30.1330.60">
    <property type="entry name" value="OmpA-like domain"/>
    <property type="match status" value="1"/>
</dbReference>